<dbReference type="FunFam" id="3.10.129.10:FF:000032">
    <property type="entry name" value="Acyl-CoA thioester hydrolase"/>
    <property type="match status" value="1"/>
</dbReference>
<dbReference type="GO" id="GO:0006637">
    <property type="term" value="P:acyl-CoA metabolic process"/>
    <property type="evidence" value="ECO:0007669"/>
    <property type="project" value="TreeGrafter"/>
</dbReference>
<evidence type="ECO:0000313" key="7">
    <source>
        <dbReference type="Proteomes" id="UP000504637"/>
    </source>
</evidence>
<keyword evidence="7" id="KW-1185">Reference proteome</keyword>
<dbReference type="RefSeq" id="XP_033457414.1">
    <property type="nucleotide sequence ID" value="XM_033601736.1"/>
</dbReference>
<dbReference type="AlphaFoldDB" id="A0A6J3LXI1"/>
<dbReference type="PANTHER" id="PTHR12655:SF0">
    <property type="entry name" value="ACYL-COENZYME A THIOESTERASE 9, MITOCHONDRIAL"/>
    <property type="match status" value="1"/>
</dbReference>
<evidence type="ECO:0000259" key="6">
    <source>
        <dbReference type="PROSITE" id="PS51770"/>
    </source>
</evidence>
<dbReference type="GO" id="GO:0005739">
    <property type="term" value="C:mitochondrion"/>
    <property type="evidence" value="ECO:0007669"/>
    <property type="project" value="TreeGrafter"/>
</dbReference>
<feature type="region of interest" description="Disordered" evidence="5">
    <location>
        <begin position="222"/>
        <end position="254"/>
    </location>
</feature>
<feature type="region of interest" description="Disordered" evidence="5">
    <location>
        <begin position="62"/>
        <end position="88"/>
    </location>
</feature>
<protein>
    <submittedName>
        <fullName evidence="8">Acyl-coenzyme A thioesterase 9</fullName>
    </submittedName>
</protein>
<keyword evidence="2" id="KW-0677">Repeat</keyword>
<name>A0A6J3LXI1_9PEZI</name>
<dbReference type="PANTHER" id="PTHR12655">
    <property type="entry name" value="ACYL-COA THIOESTERASE"/>
    <property type="match status" value="1"/>
</dbReference>
<keyword evidence="3" id="KW-0378">Hydrolase</keyword>
<accession>A0A6J3LXI1</accession>
<dbReference type="CDD" id="cd03442">
    <property type="entry name" value="BFIT_BACH"/>
    <property type="match status" value="2"/>
</dbReference>
<evidence type="ECO:0000256" key="2">
    <source>
        <dbReference type="ARBA" id="ARBA00022737"/>
    </source>
</evidence>
<evidence type="ECO:0000256" key="4">
    <source>
        <dbReference type="ARBA" id="ARBA00022946"/>
    </source>
</evidence>
<dbReference type="Gene3D" id="3.10.129.10">
    <property type="entry name" value="Hotdog Thioesterase"/>
    <property type="match status" value="2"/>
</dbReference>
<dbReference type="SUPFAM" id="SSF54637">
    <property type="entry name" value="Thioesterase/thiol ester dehydrase-isomerase"/>
    <property type="match status" value="2"/>
</dbReference>
<evidence type="ECO:0000256" key="5">
    <source>
        <dbReference type="SAM" id="MobiDB-lite"/>
    </source>
</evidence>
<evidence type="ECO:0000313" key="8">
    <source>
        <dbReference type="RefSeq" id="XP_033457414.1"/>
    </source>
</evidence>
<comment type="similarity">
    <text evidence="1">Belongs to the acyl coenzyme A hydrolase family.</text>
</comment>
<evidence type="ECO:0000256" key="3">
    <source>
        <dbReference type="ARBA" id="ARBA00022801"/>
    </source>
</evidence>
<dbReference type="OrthoDB" id="331699at2759"/>
<dbReference type="PROSITE" id="PS51770">
    <property type="entry name" value="HOTDOG_ACOT"/>
    <property type="match status" value="2"/>
</dbReference>
<feature type="domain" description="HotDog ACOT-type" evidence="6">
    <location>
        <begin position="293"/>
        <end position="425"/>
    </location>
</feature>
<sequence length="467" mass="52086">MSAISRSGRLLRQLHAKSIKSSSTNIICRQFSAQPYRQTDGVFRALTDQRVQVPWVEAFRKQQQRAGRNAEPAASSPTTPTRDLTPKKMSDSYHSVVLPLAQEPYLLDTYMNASGHIRIGTILMDLDALSGVVAYKHTGEGYTTVTAGCDRITINHPLTEVCDLEYSGRVTYAAGGSSMEITLQVAKAPQPGEAPKAEDVMIVCQFTMVSLDPSTKRPAKIAPVVPETPEEKNAFAQGEKNSRRRKQALKTSLLKQTPNDAESDLIHDIWRRQLEYHDPNVALRKPANVHFMEQTRLSTANIMQPQYRNRHSFMIFGGYLLKQTFELAFCCAASFSHTRPTFVSLDPSTFENPVPVGSVLYLTATVVYTDPPLVRGQEDQSESSAPNDGLTRIQVRVDSKVRNVEHGETKPTGQFNYTFTVDKDIKVMPKTYSEYMMYLDAGRRVQGVMDSLQQGKTDAGAVERVIE</sequence>
<dbReference type="InterPro" id="IPR029069">
    <property type="entry name" value="HotDog_dom_sf"/>
</dbReference>
<dbReference type="FunFam" id="3.10.129.10:FF:000038">
    <property type="entry name" value="Acyl-CoA thioester hydrolase"/>
    <property type="match status" value="1"/>
</dbReference>
<organism evidence="8">
    <name type="scientific">Dissoconium aciculare CBS 342.82</name>
    <dbReference type="NCBI Taxonomy" id="1314786"/>
    <lineage>
        <taxon>Eukaryota</taxon>
        <taxon>Fungi</taxon>
        <taxon>Dikarya</taxon>
        <taxon>Ascomycota</taxon>
        <taxon>Pezizomycotina</taxon>
        <taxon>Dothideomycetes</taxon>
        <taxon>Dothideomycetidae</taxon>
        <taxon>Mycosphaerellales</taxon>
        <taxon>Dissoconiaceae</taxon>
        <taxon>Dissoconium</taxon>
    </lineage>
</organism>
<keyword evidence="4" id="KW-0809">Transit peptide</keyword>
<evidence type="ECO:0000256" key="1">
    <source>
        <dbReference type="ARBA" id="ARBA00010458"/>
    </source>
</evidence>
<reference evidence="8" key="1">
    <citation type="submission" date="2020-01" db="EMBL/GenBank/DDBJ databases">
        <authorList>
            <consortium name="DOE Joint Genome Institute"/>
            <person name="Haridas S."/>
            <person name="Albert R."/>
            <person name="Binder M."/>
            <person name="Bloem J."/>
            <person name="Labutti K."/>
            <person name="Salamov A."/>
            <person name="Andreopoulos B."/>
            <person name="Baker S.E."/>
            <person name="Barry K."/>
            <person name="Bills G."/>
            <person name="Bluhm B.H."/>
            <person name="Cannon C."/>
            <person name="Castanera R."/>
            <person name="Culley D.E."/>
            <person name="Daum C."/>
            <person name="Ezra D."/>
            <person name="Gonzalez J.B."/>
            <person name="Henrissat B."/>
            <person name="Kuo A."/>
            <person name="Liang C."/>
            <person name="Lipzen A."/>
            <person name="Lutzoni F."/>
            <person name="Magnuson J."/>
            <person name="Mondo S."/>
            <person name="Nolan M."/>
            <person name="Ohm R."/>
            <person name="Pangilinan J."/>
            <person name="Park H.-J."/>
            <person name="Ramirez L."/>
            <person name="Alfaro M."/>
            <person name="Sun H."/>
            <person name="Tritt A."/>
            <person name="Yoshinaga Y."/>
            <person name="Zwiers L.-H."/>
            <person name="Turgeon B.G."/>
            <person name="Goodwin S.B."/>
            <person name="Spatafora J.W."/>
            <person name="Crous P.W."/>
            <person name="Grigoriev I.V."/>
        </authorList>
    </citation>
    <scope>NUCLEOTIDE SEQUENCE</scope>
    <source>
        <strain evidence="8">CBS 342.82</strain>
    </source>
</reference>
<gene>
    <name evidence="8" type="ORF">K489DRAFT_324082</name>
</gene>
<dbReference type="GO" id="GO:0047617">
    <property type="term" value="F:fatty acyl-CoA hydrolase activity"/>
    <property type="evidence" value="ECO:0007669"/>
    <property type="project" value="TreeGrafter"/>
</dbReference>
<proteinExistence type="inferred from homology"/>
<reference evidence="8" key="3">
    <citation type="submission" date="2025-08" db="UniProtKB">
        <authorList>
            <consortium name="RefSeq"/>
        </authorList>
    </citation>
    <scope>IDENTIFICATION</scope>
    <source>
        <strain evidence="8">CBS 342.82</strain>
    </source>
</reference>
<dbReference type="GeneID" id="54359536"/>
<reference evidence="8" key="2">
    <citation type="submission" date="2020-04" db="EMBL/GenBank/DDBJ databases">
        <authorList>
            <consortium name="NCBI Genome Project"/>
        </authorList>
    </citation>
    <scope>NUCLEOTIDE SEQUENCE</scope>
    <source>
        <strain evidence="8">CBS 342.82</strain>
    </source>
</reference>
<dbReference type="InterPro" id="IPR033120">
    <property type="entry name" value="HOTDOG_ACOT"/>
</dbReference>
<dbReference type="Proteomes" id="UP000504637">
    <property type="component" value="Unplaced"/>
</dbReference>
<feature type="domain" description="HotDog ACOT-type" evidence="6">
    <location>
        <begin position="89"/>
        <end position="214"/>
    </location>
</feature>